<dbReference type="PANTHER" id="PTHR43685">
    <property type="entry name" value="GLYCOSYLTRANSFERASE"/>
    <property type="match status" value="1"/>
</dbReference>
<sequence length="281" mass="30482">MPNALSHVMGGDHMTTSSGSTSPEILVVLPTLGDRLDFLAETLESVAAQRRTVPLSLVVVSPPTAEAARELALSYGATLIDDPRSGISAAINCGLRARTNERYYAWIGDDDLFLEDGLSLLKRMLDSTPEAVVAYGGCDYIDPDGRLLWRSAAGRLAQVLLPWGPDLIPNPSAMIRLDALEEIGGFDEDLRFAMDLDAFLSLRKLGPFLSTRTSVSAFRWHPDSLTVSDRSGSSKESEAVKRRHLPRALRPLSPLWDSPVRWASRRAAARITGRAQAASGG</sequence>
<organism evidence="6 7">
    <name type="scientific">Microbacterium aurantiacum</name>
    <dbReference type="NCBI Taxonomy" id="162393"/>
    <lineage>
        <taxon>Bacteria</taxon>
        <taxon>Bacillati</taxon>
        <taxon>Actinomycetota</taxon>
        <taxon>Actinomycetes</taxon>
        <taxon>Micrococcales</taxon>
        <taxon>Microbacteriaceae</taxon>
        <taxon>Microbacterium</taxon>
    </lineage>
</organism>
<keyword evidence="3 6" id="KW-0808">Transferase</keyword>
<dbReference type="InterPro" id="IPR001173">
    <property type="entry name" value="Glyco_trans_2-like"/>
</dbReference>
<dbReference type="GeneID" id="301456564"/>
<feature type="region of interest" description="Disordered" evidence="4">
    <location>
        <begin position="1"/>
        <end position="20"/>
    </location>
</feature>
<dbReference type="Pfam" id="PF00535">
    <property type="entry name" value="Glycos_transf_2"/>
    <property type="match status" value="1"/>
</dbReference>
<dbReference type="AlphaFoldDB" id="A0AAJ2HAG0"/>
<dbReference type="SUPFAM" id="SSF53448">
    <property type="entry name" value="Nucleotide-diphospho-sugar transferases"/>
    <property type="match status" value="1"/>
</dbReference>
<dbReference type="EMBL" id="JAHWXH010000001">
    <property type="protein sequence ID" value="MDS0243990.1"/>
    <property type="molecule type" value="Genomic_DNA"/>
</dbReference>
<reference evidence="6 7" key="1">
    <citation type="submission" date="2021-06" db="EMBL/GenBank/DDBJ databases">
        <title>Genome-based taxonomic framework of Microbacterium strains isolated from marine environment, the description of four new species and reclassification of four preexisting species.</title>
        <authorList>
            <person name="Lee S.D."/>
            <person name="Kim S.-M."/>
            <person name="Byeon Y.-S."/>
            <person name="Yang H.L."/>
            <person name="Kim I.S."/>
        </authorList>
    </citation>
    <scope>NUCLEOTIDE SEQUENCE [LARGE SCALE GENOMIC DNA]</scope>
    <source>
        <strain evidence="6 7">KACC 20514</strain>
    </source>
</reference>
<dbReference type="RefSeq" id="WP_310890139.1">
    <property type="nucleotide sequence ID" value="NZ_BAAAGR010000004.1"/>
</dbReference>
<dbReference type="Gene3D" id="3.90.550.10">
    <property type="entry name" value="Spore Coat Polysaccharide Biosynthesis Protein SpsA, Chain A"/>
    <property type="match status" value="1"/>
</dbReference>
<feature type="domain" description="Glycosyltransferase 2-like" evidence="5">
    <location>
        <begin position="27"/>
        <end position="183"/>
    </location>
</feature>
<comment type="caution">
    <text evidence="6">The sequence shown here is derived from an EMBL/GenBank/DDBJ whole genome shotgun (WGS) entry which is preliminary data.</text>
</comment>
<evidence type="ECO:0000256" key="2">
    <source>
        <dbReference type="ARBA" id="ARBA00022676"/>
    </source>
</evidence>
<dbReference type="InterPro" id="IPR029044">
    <property type="entry name" value="Nucleotide-diphossugar_trans"/>
</dbReference>
<keyword evidence="2 6" id="KW-0328">Glycosyltransferase</keyword>
<evidence type="ECO:0000256" key="1">
    <source>
        <dbReference type="ARBA" id="ARBA00006739"/>
    </source>
</evidence>
<dbReference type="Proteomes" id="UP001183582">
    <property type="component" value="Unassembled WGS sequence"/>
</dbReference>
<dbReference type="InterPro" id="IPR050834">
    <property type="entry name" value="Glycosyltransf_2"/>
</dbReference>
<gene>
    <name evidence="6" type="ORF">KZC50_00025</name>
</gene>
<dbReference type="GO" id="GO:0016757">
    <property type="term" value="F:glycosyltransferase activity"/>
    <property type="evidence" value="ECO:0007669"/>
    <property type="project" value="UniProtKB-KW"/>
</dbReference>
<evidence type="ECO:0000313" key="6">
    <source>
        <dbReference type="EMBL" id="MDS0243990.1"/>
    </source>
</evidence>
<evidence type="ECO:0000259" key="5">
    <source>
        <dbReference type="Pfam" id="PF00535"/>
    </source>
</evidence>
<evidence type="ECO:0000313" key="7">
    <source>
        <dbReference type="Proteomes" id="UP001183582"/>
    </source>
</evidence>
<proteinExistence type="inferred from homology"/>
<dbReference type="EC" id="2.4.-.-" evidence="6"/>
<name>A0AAJ2HAG0_9MICO</name>
<dbReference type="PANTHER" id="PTHR43685:SF5">
    <property type="entry name" value="GLYCOSYLTRANSFERASE EPSE-RELATED"/>
    <property type="match status" value="1"/>
</dbReference>
<protein>
    <submittedName>
        <fullName evidence="6">Glycosyltransferase</fullName>
        <ecNumber evidence="6">2.4.-.-</ecNumber>
    </submittedName>
</protein>
<evidence type="ECO:0000256" key="4">
    <source>
        <dbReference type="SAM" id="MobiDB-lite"/>
    </source>
</evidence>
<evidence type="ECO:0000256" key="3">
    <source>
        <dbReference type="ARBA" id="ARBA00022679"/>
    </source>
</evidence>
<comment type="similarity">
    <text evidence="1">Belongs to the glycosyltransferase 2 family.</text>
</comment>
<accession>A0AAJ2HAG0</accession>